<proteinExistence type="predicted"/>
<gene>
    <name evidence="2" type="ORF">IPL58_02835</name>
</gene>
<dbReference type="CDD" id="cd09854">
    <property type="entry name" value="PIN_VapC-like"/>
    <property type="match status" value="1"/>
</dbReference>
<dbReference type="PANTHER" id="PTHR34610">
    <property type="entry name" value="SSL7007 PROTEIN"/>
    <property type="match status" value="1"/>
</dbReference>
<evidence type="ECO:0000313" key="3">
    <source>
        <dbReference type="Proteomes" id="UP000886689"/>
    </source>
</evidence>
<evidence type="ECO:0000313" key="2">
    <source>
        <dbReference type="EMBL" id="MBK8523139.1"/>
    </source>
</evidence>
<feature type="domain" description="PIN" evidence="1">
    <location>
        <begin position="5"/>
        <end position="111"/>
    </location>
</feature>
<dbReference type="EMBL" id="JADJUC010000002">
    <property type="protein sequence ID" value="MBK8523139.1"/>
    <property type="molecule type" value="Genomic_DNA"/>
</dbReference>
<dbReference type="AlphaFoldDB" id="A0A9D7PRQ1"/>
<dbReference type="Pfam" id="PF13470">
    <property type="entry name" value="PIN_3"/>
    <property type="match status" value="1"/>
</dbReference>
<dbReference type="InterPro" id="IPR002850">
    <property type="entry name" value="PIN_toxin-like"/>
</dbReference>
<dbReference type="PANTHER" id="PTHR34610:SF3">
    <property type="entry name" value="SSL7007 PROTEIN"/>
    <property type="match status" value="1"/>
</dbReference>
<reference evidence="2" key="1">
    <citation type="submission" date="2020-10" db="EMBL/GenBank/DDBJ databases">
        <title>Connecting structure to function with the recovery of over 1000 high-quality activated sludge metagenome-assembled genomes encoding full-length rRNA genes using long-read sequencing.</title>
        <authorList>
            <person name="Singleton C.M."/>
            <person name="Petriglieri F."/>
            <person name="Kristensen J.M."/>
            <person name="Kirkegaard R.H."/>
            <person name="Michaelsen T.Y."/>
            <person name="Andersen M.H."/>
            <person name="Karst S.M."/>
            <person name="Dueholm M.S."/>
            <person name="Nielsen P.H."/>
            <person name="Albertsen M."/>
        </authorList>
    </citation>
    <scope>NUCLEOTIDE SEQUENCE</scope>
    <source>
        <strain evidence="2">Hirt_18-Q3-R61-65_BATAC.395</strain>
    </source>
</reference>
<organism evidence="2 3">
    <name type="scientific">Candidatus Proximibacter danicus</name>
    <dbReference type="NCBI Taxonomy" id="2954365"/>
    <lineage>
        <taxon>Bacteria</taxon>
        <taxon>Pseudomonadati</taxon>
        <taxon>Pseudomonadota</taxon>
        <taxon>Betaproteobacteria</taxon>
        <taxon>Candidatus Proximibacter</taxon>
    </lineage>
</organism>
<comment type="caution">
    <text evidence="2">The sequence shown here is derived from an EMBL/GenBank/DDBJ whole genome shotgun (WGS) entry which is preliminary data.</text>
</comment>
<dbReference type="InterPro" id="IPR029060">
    <property type="entry name" value="PIN-like_dom_sf"/>
</dbReference>
<accession>A0A9D7PRQ1</accession>
<evidence type="ECO:0000259" key="1">
    <source>
        <dbReference type="Pfam" id="PF13470"/>
    </source>
</evidence>
<dbReference type="NCBIfam" id="TIGR00305">
    <property type="entry name" value="putative toxin-antitoxin system toxin component, PIN family"/>
    <property type="match status" value="1"/>
</dbReference>
<dbReference type="InterPro" id="IPR002716">
    <property type="entry name" value="PIN_dom"/>
</dbReference>
<name>A0A9D7PRQ1_9PROT</name>
<protein>
    <submittedName>
        <fullName evidence="2">Toxin-antitoxin system toxin component, PIN family</fullName>
    </submittedName>
</protein>
<dbReference type="SUPFAM" id="SSF88723">
    <property type="entry name" value="PIN domain-like"/>
    <property type="match status" value="1"/>
</dbReference>
<sequence>MIPGIVLDTNVLVSALKSQQGASFRLLSQVGNGQFQLHLSVPLVVEYEAVLKRGGFALSDAQIDDVIDYLCAQAIHHKIFYLWRPKLKDPDDDFVLELSVKARAAIVTWNVGDFRNARNLGVSVVTPREFLTSMEGRS</sequence>
<dbReference type="Proteomes" id="UP000886689">
    <property type="component" value="Unassembled WGS sequence"/>
</dbReference>